<proteinExistence type="predicted"/>
<feature type="compositionally biased region" description="Basic residues" evidence="1">
    <location>
        <begin position="93"/>
        <end position="102"/>
    </location>
</feature>
<sequence length="122" mass="13376">MAPFSKSINVKGICDNLLLQKTIASRNSTIAASSFVAFCAVLLLSLGNEQFCYASPNPDLGGNKKDSAEGALLGLNLPVNIQLANVDQDHKTTKNKVYHHHKNDHDESDNDEHKHKHAGKHY</sequence>
<gene>
    <name evidence="2" type="ORF">H4219_003396</name>
</gene>
<dbReference type="Proteomes" id="UP001150538">
    <property type="component" value="Unassembled WGS sequence"/>
</dbReference>
<comment type="caution">
    <text evidence="2">The sequence shown here is derived from an EMBL/GenBank/DDBJ whole genome shotgun (WGS) entry which is preliminary data.</text>
</comment>
<evidence type="ECO:0000313" key="2">
    <source>
        <dbReference type="EMBL" id="KAJ1917094.1"/>
    </source>
</evidence>
<feature type="region of interest" description="Disordered" evidence="1">
    <location>
        <begin position="88"/>
        <end position="122"/>
    </location>
</feature>
<evidence type="ECO:0000256" key="1">
    <source>
        <dbReference type="SAM" id="MobiDB-lite"/>
    </source>
</evidence>
<organism evidence="2 3">
    <name type="scientific">Mycoemilia scoparia</name>
    <dbReference type="NCBI Taxonomy" id="417184"/>
    <lineage>
        <taxon>Eukaryota</taxon>
        <taxon>Fungi</taxon>
        <taxon>Fungi incertae sedis</taxon>
        <taxon>Zoopagomycota</taxon>
        <taxon>Kickxellomycotina</taxon>
        <taxon>Kickxellomycetes</taxon>
        <taxon>Kickxellales</taxon>
        <taxon>Kickxellaceae</taxon>
        <taxon>Mycoemilia</taxon>
    </lineage>
</organism>
<dbReference type="EMBL" id="JANBPU010000081">
    <property type="protein sequence ID" value="KAJ1917094.1"/>
    <property type="molecule type" value="Genomic_DNA"/>
</dbReference>
<reference evidence="2" key="1">
    <citation type="submission" date="2022-07" db="EMBL/GenBank/DDBJ databases">
        <title>Phylogenomic reconstructions and comparative analyses of Kickxellomycotina fungi.</title>
        <authorList>
            <person name="Reynolds N.K."/>
            <person name="Stajich J.E."/>
            <person name="Barry K."/>
            <person name="Grigoriev I.V."/>
            <person name="Crous P."/>
            <person name="Smith M.E."/>
        </authorList>
    </citation>
    <scope>NUCLEOTIDE SEQUENCE</scope>
    <source>
        <strain evidence="2">NBRC 100468</strain>
    </source>
</reference>
<keyword evidence="3" id="KW-1185">Reference proteome</keyword>
<accession>A0A9W7ZUV5</accession>
<protein>
    <submittedName>
        <fullName evidence="2">Uncharacterized protein</fullName>
    </submittedName>
</protein>
<name>A0A9W7ZUV5_9FUNG</name>
<evidence type="ECO:0000313" key="3">
    <source>
        <dbReference type="Proteomes" id="UP001150538"/>
    </source>
</evidence>
<dbReference type="AlphaFoldDB" id="A0A9W7ZUV5"/>